<reference evidence="1 2" key="1">
    <citation type="submission" date="2019-05" db="EMBL/GenBank/DDBJ databases">
        <title>Genome sequences of Thalassotalea litorea 1K03283.</title>
        <authorList>
            <person name="Zhang D."/>
        </authorList>
    </citation>
    <scope>NUCLEOTIDE SEQUENCE [LARGE SCALE GENOMIC DNA]</scope>
    <source>
        <strain evidence="1 2">MCCC 1K03283</strain>
    </source>
</reference>
<evidence type="ECO:0000313" key="2">
    <source>
        <dbReference type="Proteomes" id="UP000307790"/>
    </source>
</evidence>
<dbReference type="OrthoDB" id="6401147at2"/>
<gene>
    <name evidence="1" type="ORF">FE810_08510</name>
</gene>
<protein>
    <submittedName>
        <fullName evidence="1">Uncharacterized protein</fullName>
    </submittedName>
</protein>
<accession>A0A5R9IMW0</accession>
<dbReference type="Proteomes" id="UP000307790">
    <property type="component" value="Unassembled WGS sequence"/>
</dbReference>
<proteinExistence type="predicted"/>
<organism evidence="1 2">
    <name type="scientific">Thalassotalea litorea</name>
    <dbReference type="NCBI Taxonomy" id="2020715"/>
    <lineage>
        <taxon>Bacteria</taxon>
        <taxon>Pseudomonadati</taxon>
        <taxon>Pseudomonadota</taxon>
        <taxon>Gammaproteobacteria</taxon>
        <taxon>Alteromonadales</taxon>
        <taxon>Colwelliaceae</taxon>
        <taxon>Thalassotalea</taxon>
    </lineage>
</organism>
<dbReference type="AlphaFoldDB" id="A0A5R9IMW0"/>
<sequence length="80" mass="8998">MANPDKAAHFLGEVQGESRQRWILYLIPMGDAPSTQQAIINAKQQISGTRFLADVSIDDRTEWGFGYSEQIIIVNAQAYR</sequence>
<comment type="caution">
    <text evidence="1">The sequence shown here is derived from an EMBL/GenBank/DDBJ whole genome shotgun (WGS) entry which is preliminary data.</text>
</comment>
<dbReference type="EMBL" id="VCBC01000007">
    <property type="protein sequence ID" value="TLU65407.1"/>
    <property type="molecule type" value="Genomic_DNA"/>
</dbReference>
<evidence type="ECO:0000313" key="1">
    <source>
        <dbReference type="EMBL" id="TLU65407.1"/>
    </source>
</evidence>
<keyword evidence="2" id="KW-1185">Reference proteome</keyword>
<name>A0A5R9IMW0_9GAMM</name>